<accession>A0A2P6QAG5</accession>
<proteinExistence type="predicted"/>
<dbReference type="AlphaFoldDB" id="A0A2P6QAG5"/>
<evidence type="ECO:0000313" key="1">
    <source>
        <dbReference type="EMBL" id="PRQ31169.1"/>
    </source>
</evidence>
<comment type="caution">
    <text evidence="1">The sequence shown here is derived from an EMBL/GenBank/DDBJ whole genome shotgun (WGS) entry which is preliminary data.</text>
</comment>
<organism evidence="1 2">
    <name type="scientific">Rosa chinensis</name>
    <name type="common">China rose</name>
    <dbReference type="NCBI Taxonomy" id="74649"/>
    <lineage>
        <taxon>Eukaryota</taxon>
        <taxon>Viridiplantae</taxon>
        <taxon>Streptophyta</taxon>
        <taxon>Embryophyta</taxon>
        <taxon>Tracheophyta</taxon>
        <taxon>Spermatophyta</taxon>
        <taxon>Magnoliopsida</taxon>
        <taxon>eudicotyledons</taxon>
        <taxon>Gunneridae</taxon>
        <taxon>Pentapetalae</taxon>
        <taxon>rosids</taxon>
        <taxon>fabids</taxon>
        <taxon>Rosales</taxon>
        <taxon>Rosaceae</taxon>
        <taxon>Rosoideae</taxon>
        <taxon>Rosoideae incertae sedis</taxon>
        <taxon>Rosa</taxon>
    </lineage>
</organism>
<protein>
    <submittedName>
        <fullName evidence="1">Uncharacterized protein</fullName>
    </submittedName>
</protein>
<gene>
    <name evidence="1" type="ORF">RchiOBHm_Chr5g0032511</name>
</gene>
<evidence type="ECO:0000313" key="2">
    <source>
        <dbReference type="Proteomes" id="UP000238479"/>
    </source>
</evidence>
<dbReference type="Gramene" id="PRQ31169">
    <property type="protein sequence ID" value="PRQ31169"/>
    <property type="gene ID" value="RchiOBHm_Chr5g0032511"/>
</dbReference>
<dbReference type="EMBL" id="PDCK01000043">
    <property type="protein sequence ID" value="PRQ31169.1"/>
    <property type="molecule type" value="Genomic_DNA"/>
</dbReference>
<sequence>MWRGRRLRLSRNSSPSEVGNWFPLKITGGGTKVHFDARRGVSRGEDPWLLAEPQFA</sequence>
<name>A0A2P6QAG5_ROSCH</name>
<keyword evidence="2" id="KW-1185">Reference proteome</keyword>
<reference evidence="1 2" key="1">
    <citation type="journal article" date="2018" name="Nat. Genet.">
        <title>The Rosa genome provides new insights in the design of modern roses.</title>
        <authorList>
            <person name="Bendahmane M."/>
        </authorList>
    </citation>
    <scope>NUCLEOTIDE SEQUENCE [LARGE SCALE GENOMIC DNA]</scope>
    <source>
        <strain evidence="2">cv. Old Blush</strain>
    </source>
</reference>
<dbReference type="Proteomes" id="UP000238479">
    <property type="component" value="Chromosome 5"/>
</dbReference>